<gene>
    <name evidence="8" type="ORF">FSP39_014929</name>
</gene>
<reference evidence="8" key="1">
    <citation type="submission" date="2019-08" db="EMBL/GenBank/DDBJ databases">
        <title>The improved chromosome-level genome for the pearl oyster Pinctada fucata martensii using PacBio sequencing and Hi-C.</title>
        <authorList>
            <person name="Zheng Z."/>
        </authorList>
    </citation>
    <scope>NUCLEOTIDE SEQUENCE</scope>
    <source>
        <strain evidence="8">ZZ-2019</strain>
        <tissue evidence="8">Adductor muscle</tissue>
    </source>
</reference>
<accession>A0AA88XUS9</accession>
<evidence type="ECO:0000256" key="4">
    <source>
        <dbReference type="ARBA" id="ARBA00022827"/>
    </source>
</evidence>
<keyword evidence="5" id="KW-0560">Oxidoreductase</keyword>
<evidence type="ECO:0000259" key="7">
    <source>
        <dbReference type="PROSITE" id="PS51387"/>
    </source>
</evidence>
<keyword evidence="9" id="KW-1185">Reference proteome</keyword>
<dbReference type="Proteomes" id="UP001186944">
    <property type="component" value="Unassembled WGS sequence"/>
</dbReference>
<protein>
    <recommendedName>
        <fullName evidence="7">FAD-binding PCMH-type domain-containing protein</fullName>
    </recommendedName>
</protein>
<feature type="chain" id="PRO_5041697941" description="FAD-binding PCMH-type domain-containing protein" evidence="6">
    <location>
        <begin position="21"/>
        <end position="157"/>
    </location>
</feature>
<evidence type="ECO:0000256" key="6">
    <source>
        <dbReference type="SAM" id="SignalP"/>
    </source>
</evidence>
<dbReference type="EMBL" id="VSWD01000011">
    <property type="protein sequence ID" value="KAK3088118.1"/>
    <property type="molecule type" value="Genomic_DNA"/>
</dbReference>
<sequence>MVPILFLLLAVVSGKAPSRCHEGDLCFPSTHEFLELRTSLEGQLLFPHDTEYKDVVSMHNVITTKNPYAVAAVKSAQDVQKSVRFARKHNLRVTVKCSGHDYNGRSTAHDSFMIYTGYMNNTHVNLKSTRNAAGEITSDSGNTWSEIYKEVTLFIAE</sequence>
<dbReference type="PROSITE" id="PS51387">
    <property type="entry name" value="FAD_PCMH"/>
    <property type="match status" value="1"/>
</dbReference>
<comment type="cofactor">
    <cofactor evidence="1">
        <name>FAD</name>
        <dbReference type="ChEBI" id="CHEBI:57692"/>
    </cofactor>
</comment>
<comment type="similarity">
    <text evidence="2">Belongs to the oxygen-dependent FAD-linked oxidoreductase family.</text>
</comment>
<dbReference type="GO" id="GO:0016491">
    <property type="term" value="F:oxidoreductase activity"/>
    <property type="evidence" value="ECO:0007669"/>
    <property type="project" value="UniProtKB-KW"/>
</dbReference>
<evidence type="ECO:0000256" key="1">
    <source>
        <dbReference type="ARBA" id="ARBA00001974"/>
    </source>
</evidence>
<comment type="caution">
    <text evidence="8">The sequence shown here is derived from an EMBL/GenBank/DDBJ whole genome shotgun (WGS) entry which is preliminary data.</text>
</comment>
<dbReference type="PANTHER" id="PTHR42973:SF39">
    <property type="entry name" value="FAD-BINDING PCMH-TYPE DOMAIN-CONTAINING PROTEIN"/>
    <property type="match status" value="1"/>
</dbReference>
<dbReference type="InterPro" id="IPR016166">
    <property type="entry name" value="FAD-bd_PCMH"/>
</dbReference>
<dbReference type="InterPro" id="IPR050416">
    <property type="entry name" value="FAD-linked_Oxidoreductase"/>
</dbReference>
<evidence type="ECO:0000313" key="8">
    <source>
        <dbReference type="EMBL" id="KAK3088118.1"/>
    </source>
</evidence>
<evidence type="ECO:0000313" key="9">
    <source>
        <dbReference type="Proteomes" id="UP001186944"/>
    </source>
</evidence>
<keyword evidence="4" id="KW-0274">FAD</keyword>
<dbReference type="Pfam" id="PF01565">
    <property type="entry name" value="FAD_binding_4"/>
    <property type="match status" value="1"/>
</dbReference>
<dbReference type="PANTHER" id="PTHR42973">
    <property type="entry name" value="BINDING OXIDOREDUCTASE, PUTATIVE (AFU_ORTHOLOGUE AFUA_1G17690)-RELATED"/>
    <property type="match status" value="1"/>
</dbReference>
<dbReference type="InterPro" id="IPR036318">
    <property type="entry name" value="FAD-bd_PCMH-like_sf"/>
</dbReference>
<dbReference type="AlphaFoldDB" id="A0AA88XUS9"/>
<keyword evidence="6" id="KW-0732">Signal</keyword>
<dbReference type="InterPro" id="IPR006094">
    <property type="entry name" value="Oxid_FAD_bind_N"/>
</dbReference>
<keyword evidence="3" id="KW-0285">Flavoprotein</keyword>
<proteinExistence type="inferred from homology"/>
<name>A0AA88XUS9_PINIB</name>
<dbReference type="GO" id="GO:0071949">
    <property type="term" value="F:FAD binding"/>
    <property type="evidence" value="ECO:0007669"/>
    <property type="project" value="InterPro"/>
</dbReference>
<evidence type="ECO:0000256" key="3">
    <source>
        <dbReference type="ARBA" id="ARBA00022630"/>
    </source>
</evidence>
<feature type="domain" description="FAD-binding PCMH-type" evidence="7">
    <location>
        <begin position="63"/>
        <end position="157"/>
    </location>
</feature>
<dbReference type="SUPFAM" id="SSF56176">
    <property type="entry name" value="FAD-binding/transporter-associated domain-like"/>
    <property type="match status" value="1"/>
</dbReference>
<dbReference type="InterPro" id="IPR016169">
    <property type="entry name" value="FAD-bd_PCMH_sub2"/>
</dbReference>
<evidence type="ECO:0000256" key="5">
    <source>
        <dbReference type="ARBA" id="ARBA00023002"/>
    </source>
</evidence>
<organism evidence="8 9">
    <name type="scientific">Pinctada imbricata</name>
    <name type="common">Atlantic pearl-oyster</name>
    <name type="synonym">Pinctada martensii</name>
    <dbReference type="NCBI Taxonomy" id="66713"/>
    <lineage>
        <taxon>Eukaryota</taxon>
        <taxon>Metazoa</taxon>
        <taxon>Spiralia</taxon>
        <taxon>Lophotrochozoa</taxon>
        <taxon>Mollusca</taxon>
        <taxon>Bivalvia</taxon>
        <taxon>Autobranchia</taxon>
        <taxon>Pteriomorphia</taxon>
        <taxon>Pterioida</taxon>
        <taxon>Pterioidea</taxon>
        <taxon>Pteriidae</taxon>
        <taxon>Pinctada</taxon>
    </lineage>
</organism>
<evidence type="ECO:0000256" key="2">
    <source>
        <dbReference type="ARBA" id="ARBA00005466"/>
    </source>
</evidence>
<dbReference type="Gene3D" id="3.30.465.10">
    <property type="match status" value="1"/>
</dbReference>
<feature type="signal peptide" evidence="6">
    <location>
        <begin position="1"/>
        <end position="20"/>
    </location>
</feature>